<feature type="transmembrane region" description="Helical" evidence="1">
    <location>
        <begin position="99"/>
        <end position="117"/>
    </location>
</feature>
<name>D6CX21_9BACE</name>
<feature type="transmembrane region" description="Helical" evidence="1">
    <location>
        <begin position="173"/>
        <end position="190"/>
    </location>
</feature>
<dbReference type="AlphaFoldDB" id="D6CX21"/>
<feature type="transmembrane region" description="Helical" evidence="1">
    <location>
        <begin position="36"/>
        <end position="54"/>
    </location>
</feature>
<evidence type="ECO:0000313" key="2">
    <source>
        <dbReference type="EMBL" id="CBK66723.1"/>
    </source>
</evidence>
<dbReference type="Proteomes" id="UP000008795">
    <property type="component" value="Chromosome"/>
</dbReference>
<dbReference type="PATRIC" id="fig|657309.4.peg.392"/>
<feature type="transmembrane region" description="Helical" evidence="1">
    <location>
        <begin position="61"/>
        <end position="79"/>
    </location>
</feature>
<sequence length="209" mass="24073">MGKLFKQYRSVVTGALFLLCYSVGCVFVYLDIKCNVQIKLALVVSILFYLGFLWKRYDGCVRYTIAGVLTALTILLAGYFLGYDHINIATLNLENPTLFLVYSLCGCYLVLGVSSFINKNSCMKNVLSYVGRHSITILLANYFCIRVLHLIRYYFMPDNHGAPTDIPQLYNDWYWWMVYTLFSVVVPLGVREIYQKIKESIIIIKSKSR</sequence>
<dbReference type="HOGENOM" id="CLU_1313392_0_0_10"/>
<feature type="transmembrane region" description="Helical" evidence="1">
    <location>
        <begin position="129"/>
        <end position="153"/>
    </location>
</feature>
<evidence type="ECO:0008006" key="4">
    <source>
        <dbReference type="Google" id="ProtNLM"/>
    </source>
</evidence>
<organism evidence="2 3">
    <name type="scientific">Bacteroides xylanisolvens XB1A</name>
    <dbReference type="NCBI Taxonomy" id="657309"/>
    <lineage>
        <taxon>Bacteria</taxon>
        <taxon>Pseudomonadati</taxon>
        <taxon>Bacteroidota</taxon>
        <taxon>Bacteroidia</taxon>
        <taxon>Bacteroidales</taxon>
        <taxon>Bacteroidaceae</taxon>
        <taxon>Bacteroides</taxon>
    </lineage>
</organism>
<feature type="transmembrane region" description="Helical" evidence="1">
    <location>
        <begin position="12"/>
        <end position="30"/>
    </location>
</feature>
<reference evidence="2 3" key="2">
    <citation type="submission" date="2010-03" db="EMBL/GenBank/DDBJ databases">
        <authorList>
            <person name="Pajon A."/>
        </authorList>
    </citation>
    <scope>NUCLEOTIDE SEQUENCE [LARGE SCALE GENOMIC DNA]</scope>
    <source>
        <strain evidence="2 3">XB1A</strain>
    </source>
</reference>
<dbReference type="EMBL" id="FP929033">
    <property type="protein sequence ID" value="CBK66723.1"/>
    <property type="molecule type" value="Genomic_DNA"/>
</dbReference>
<gene>
    <name evidence="2" type="ORF">BXY_16050</name>
</gene>
<keyword evidence="1" id="KW-0812">Transmembrane</keyword>
<keyword evidence="1" id="KW-0472">Membrane</keyword>
<evidence type="ECO:0000313" key="3">
    <source>
        <dbReference type="Proteomes" id="UP000008795"/>
    </source>
</evidence>
<accession>D6CX21</accession>
<protein>
    <recommendedName>
        <fullName evidence="4">Acyltransferase family</fullName>
    </recommendedName>
</protein>
<keyword evidence="1" id="KW-1133">Transmembrane helix</keyword>
<reference evidence="2 3" key="1">
    <citation type="submission" date="2010-03" db="EMBL/GenBank/DDBJ databases">
        <title>The genome sequence of Bacteriodes xylanisolvens XB1A.</title>
        <authorList>
            <consortium name="metaHIT consortium -- http://www.metahit.eu/"/>
            <person name="Pajon A."/>
            <person name="Turner K."/>
            <person name="Parkhill J."/>
            <person name="Bernalier A."/>
        </authorList>
    </citation>
    <scope>NUCLEOTIDE SEQUENCE [LARGE SCALE GENOMIC DNA]</scope>
    <source>
        <strain evidence="2 3">XB1A</strain>
    </source>
</reference>
<evidence type="ECO:0000256" key="1">
    <source>
        <dbReference type="SAM" id="Phobius"/>
    </source>
</evidence>
<dbReference type="KEGG" id="bxy:BXY_16050"/>
<proteinExistence type="predicted"/>